<dbReference type="InterPro" id="IPR038332">
    <property type="entry name" value="PPE_sf"/>
</dbReference>
<dbReference type="PANTHER" id="PTHR46766:SF1">
    <property type="entry name" value="GLUTAMINE-RICH PROTEIN 2"/>
    <property type="match status" value="1"/>
</dbReference>
<protein>
    <recommendedName>
        <fullName evidence="7">PPE family protein</fullName>
    </recommendedName>
</protein>
<feature type="domain" description="PPE" evidence="3">
    <location>
        <begin position="7"/>
        <end position="169"/>
    </location>
</feature>
<evidence type="ECO:0000256" key="1">
    <source>
        <dbReference type="ARBA" id="ARBA00010652"/>
    </source>
</evidence>
<organism evidence="5 6">
    <name type="scientific">Mycobacterium decipiens</name>
    <dbReference type="NCBI Taxonomy" id="1430326"/>
    <lineage>
        <taxon>Bacteria</taxon>
        <taxon>Bacillati</taxon>
        <taxon>Actinomycetota</taxon>
        <taxon>Actinomycetes</taxon>
        <taxon>Mycobacteriales</taxon>
        <taxon>Mycobacteriaceae</taxon>
        <taxon>Mycobacterium</taxon>
    </lineage>
</organism>
<dbReference type="Gene3D" id="1.20.1260.20">
    <property type="entry name" value="PPE superfamily"/>
    <property type="match status" value="1"/>
</dbReference>
<dbReference type="InterPro" id="IPR043641">
    <property type="entry name" value="PPE-PPW_C"/>
</dbReference>
<feature type="region of interest" description="Disordered" evidence="2">
    <location>
        <begin position="180"/>
        <end position="199"/>
    </location>
</feature>
<evidence type="ECO:0000259" key="4">
    <source>
        <dbReference type="Pfam" id="PF18878"/>
    </source>
</evidence>
<feature type="region of interest" description="Disordered" evidence="2">
    <location>
        <begin position="353"/>
        <end position="378"/>
    </location>
</feature>
<evidence type="ECO:0008006" key="7">
    <source>
        <dbReference type="Google" id="ProtNLM"/>
    </source>
</evidence>
<dbReference type="RefSeq" id="WP_085323655.1">
    <property type="nucleotide sequence ID" value="NZ_NCXP01000002.1"/>
</dbReference>
<reference evidence="5 6" key="1">
    <citation type="submission" date="2017-04" db="EMBL/GenBank/DDBJ databases">
        <title>The new phylogeny of genus Mycobacterium.</title>
        <authorList>
            <person name="Tortoli E."/>
            <person name="Trovato A."/>
            <person name="Cirillo D.M."/>
        </authorList>
    </citation>
    <scope>NUCLEOTIDE SEQUENCE [LARGE SCALE GENOMIC DNA]</scope>
    <source>
        <strain evidence="5 6">TBL 1200985</strain>
    </source>
</reference>
<dbReference type="SUPFAM" id="SSF140459">
    <property type="entry name" value="PE/PPE dimer-like"/>
    <property type="match status" value="1"/>
</dbReference>
<feature type="compositionally biased region" description="Low complexity" evidence="2">
    <location>
        <begin position="413"/>
        <end position="424"/>
    </location>
</feature>
<name>A0A1X2LZC6_9MYCO</name>
<feature type="region of interest" description="Disordered" evidence="2">
    <location>
        <begin position="413"/>
        <end position="440"/>
    </location>
</feature>
<proteinExistence type="inferred from homology"/>
<dbReference type="OrthoDB" id="4753487at2"/>
<dbReference type="GO" id="GO:0052572">
    <property type="term" value="P:response to host immune response"/>
    <property type="evidence" value="ECO:0007669"/>
    <property type="project" value="TreeGrafter"/>
</dbReference>
<feature type="compositionally biased region" description="Polar residues" evidence="2">
    <location>
        <begin position="183"/>
        <end position="193"/>
    </location>
</feature>
<dbReference type="InterPro" id="IPR000030">
    <property type="entry name" value="PPE_dom"/>
</dbReference>
<dbReference type="FunFam" id="1.20.1260.20:FF:000001">
    <property type="entry name" value="PPE family protein PPE41"/>
    <property type="match status" value="1"/>
</dbReference>
<evidence type="ECO:0000313" key="6">
    <source>
        <dbReference type="Proteomes" id="UP000193247"/>
    </source>
</evidence>
<dbReference type="Proteomes" id="UP000193247">
    <property type="component" value="Unassembled WGS sequence"/>
</dbReference>
<comment type="caution">
    <text evidence="5">The sequence shown here is derived from an EMBL/GenBank/DDBJ whole genome shotgun (WGS) entry which is preliminary data.</text>
</comment>
<evidence type="ECO:0000259" key="3">
    <source>
        <dbReference type="Pfam" id="PF00823"/>
    </source>
</evidence>
<dbReference type="AlphaFoldDB" id="A0A1X2LZC6"/>
<evidence type="ECO:0000256" key="2">
    <source>
        <dbReference type="SAM" id="MobiDB-lite"/>
    </source>
</evidence>
<dbReference type="EMBL" id="NCXP01000002">
    <property type="protein sequence ID" value="OSC42647.1"/>
    <property type="molecule type" value="Genomic_DNA"/>
</dbReference>
<keyword evidence="6" id="KW-1185">Reference proteome</keyword>
<gene>
    <name evidence="5" type="ORF">B8W66_03665</name>
</gene>
<accession>A0A1X2LZC6</accession>
<feature type="region of interest" description="Disordered" evidence="2">
    <location>
        <begin position="500"/>
        <end position="520"/>
    </location>
</feature>
<dbReference type="PANTHER" id="PTHR46766">
    <property type="entry name" value="GLUTAMINE-RICH PROTEIN 2"/>
    <property type="match status" value="1"/>
</dbReference>
<dbReference type="STRING" id="1430326.B8W66_03665"/>
<evidence type="ECO:0000313" key="5">
    <source>
        <dbReference type="EMBL" id="OSC42647.1"/>
    </source>
</evidence>
<comment type="similarity">
    <text evidence="1">Belongs to the mycobacterial PPE family.</text>
</comment>
<feature type="domain" description="PPE-PPW subfamily C-terminal" evidence="4">
    <location>
        <begin position="469"/>
        <end position="515"/>
    </location>
</feature>
<sequence>MTTAQIWMASPPEVHSALLSSGPGPGPLLAAATEWSSLAATYAAVAAELGELLAAVQAGVWQGPGAEAFAAACVPYLAWLSQTSADCAATAARLQVVAAAYTAALLAMPTLAELAANHVIHVVLVATNFFGINSIPIAVNEGDYVRMWAQAATAMATYQAVSNSAVASTPQTAPAPRILKFDAQTQNSGNSTDPRGRDPVDDFIAEILKIITGGRVIWDPEAGTVNGLPYDAYTNPGTLMWWIARTLELVQDFQEFAKLLFTHPVQAFEFLVNLILFDWPTHILQLATWLAENPQLLAVALTPAVSGLGAVAGFAGLAGLTPAPAVLSAAAPAAALPAMLPVLGTAPTVTAPATGASSGAAPATSTGTVAPAPTSASVPPHAGGFPPYLVGGGPGIGFGSGISARAKTSEPASDAAAAVAAPRASAREQERRRRRKAAKARGYGDEFVDIDSGFGPEAPVPDDQQGAWASNRGGGALGFADTVGKGTVAAPAGLTTLAGHEFDGGPRMPMVPGTWDHDPT</sequence>
<dbReference type="Pfam" id="PF00823">
    <property type="entry name" value="PPE"/>
    <property type="match status" value="1"/>
</dbReference>
<dbReference type="Pfam" id="PF18878">
    <property type="entry name" value="PPE-PPW"/>
    <property type="match status" value="1"/>
</dbReference>